<name>A0A0F9CSX2_9ZZZZ</name>
<accession>A0A0F9CSX2</accession>
<sequence>MTVDAHAPGTIKLNSLLYDIARTNKGKLRYDHHSGPVERGLGLWEHVVFSGGKAGMGYAAEGEDVPEDGFYYAQNCLTVLLGAISPGPLVKTLAIGGMSTNARSLFGEKDSDGQYYLYACGVGEVAKVKLVDPPTLVSVETASFESTDLFGQAVRSGVTEGAFDADSFDNDAFSTFSSARWILPPDSGDRIIELAEVGIGAAVDRWVVHTAVVDGASHFVVAGRNFWRSIANGRGKKISACD</sequence>
<dbReference type="EMBL" id="LAZR01045095">
    <property type="protein sequence ID" value="KKK99691.1"/>
    <property type="molecule type" value="Genomic_DNA"/>
</dbReference>
<dbReference type="AlphaFoldDB" id="A0A0F9CSX2"/>
<gene>
    <name evidence="1" type="ORF">LCGC14_2630210</name>
</gene>
<reference evidence="1" key="1">
    <citation type="journal article" date="2015" name="Nature">
        <title>Complex archaea that bridge the gap between prokaryotes and eukaryotes.</title>
        <authorList>
            <person name="Spang A."/>
            <person name="Saw J.H."/>
            <person name="Jorgensen S.L."/>
            <person name="Zaremba-Niedzwiedzka K."/>
            <person name="Martijn J."/>
            <person name="Lind A.E."/>
            <person name="van Eijk R."/>
            <person name="Schleper C."/>
            <person name="Guy L."/>
            <person name="Ettema T.J."/>
        </authorList>
    </citation>
    <scope>NUCLEOTIDE SEQUENCE</scope>
</reference>
<proteinExistence type="predicted"/>
<feature type="non-terminal residue" evidence="1">
    <location>
        <position position="242"/>
    </location>
</feature>
<comment type="caution">
    <text evidence="1">The sequence shown here is derived from an EMBL/GenBank/DDBJ whole genome shotgun (WGS) entry which is preliminary data.</text>
</comment>
<protein>
    <submittedName>
        <fullName evidence="1">Uncharacterized protein</fullName>
    </submittedName>
</protein>
<evidence type="ECO:0000313" key="1">
    <source>
        <dbReference type="EMBL" id="KKK99691.1"/>
    </source>
</evidence>
<organism evidence="1">
    <name type="scientific">marine sediment metagenome</name>
    <dbReference type="NCBI Taxonomy" id="412755"/>
    <lineage>
        <taxon>unclassified sequences</taxon>
        <taxon>metagenomes</taxon>
        <taxon>ecological metagenomes</taxon>
    </lineage>
</organism>